<dbReference type="OrthoDB" id="211392at2"/>
<dbReference type="Proteomes" id="UP000319817">
    <property type="component" value="Chromosome"/>
</dbReference>
<dbReference type="Pfam" id="PF00122">
    <property type="entry name" value="E1-E2_ATPase"/>
    <property type="match status" value="1"/>
</dbReference>
<evidence type="ECO:0000256" key="8">
    <source>
        <dbReference type="ARBA" id="ARBA00022967"/>
    </source>
</evidence>
<feature type="transmembrane region" description="Helical" evidence="11">
    <location>
        <begin position="168"/>
        <end position="189"/>
    </location>
</feature>
<dbReference type="Gene3D" id="3.40.50.1000">
    <property type="entry name" value="HAD superfamily/HAD-like"/>
    <property type="match status" value="1"/>
</dbReference>
<evidence type="ECO:0000256" key="9">
    <source>
        <dbReference type="ARBA" id="ARBA00022989"/>
    </source>
</evidence>
<dbReference type="GO" id="GO:0043682">
    <property type="term" value="F:P-type divalent copper transporter activity"/>
    <property type="evidence" value="ECO:0007669"/>
    <property type="project" value="TreeGrafter"/>
</dbReference>
<dbReference type="SUPFAM" id="SSF81653">
    <property type="entry name" value="Calcium ATPase, transduction domain A"/>
    <property type="match status" value="1"/>
</dbReference>
<comment type="subcellular location">
    <subcellularLocation>
        <location evidence="1">Cell membrane</location>
        <topology evidence="1">Multi-pass membrane protein</topology>
    </subcellularLocation>
</comment>
<feature type="transmembrane region" description="Helical" evidence="11">
    <location>
        <begin position="201"/>
        <end position="228"/>
    </location>
</feature>
<evidence type="ECO:0000259" key="13">
    <source>
        <dbReference type="SMART" id="SM00746"/>
    </source>
</evidence>
<keyword evidence="15" id="KW-1185">Reference proteome</keyword>
<dbReference type="EMBL" id="CP036526">
    <property type="protein sequence ID" value="QDT10166.1"/>
    <property type="molecule type" value="Genomic_DNA"/>
</dbReference>
<keyword evidence="4 11" id="KW-0812">Transmembrane</keyword>
<dbReference type="NCBIfam" id="TIGR01494">
    <property type="entry name" value="ATPase_P-type"/>
    <property type="match status" value="1"/>
</dbReference>
<dbReference type="InterPro" id="IPR059000">
    <property type="entry name" value="ATPase_P-type_domA"/>
</dbReference>
<dbReference type="SFLD" id="SFLDS00003">
    <property type="entry name" value="Haloacid_Dehalogenase"/>
    <property type="match status" value="1"/>
</dbReference>
<feature type="transmembrane region" description="Helical" evidence="11">
    <location>
        <begin position="420"/>
        <end position="443"/>
    </location>
</feature>
<dbReference type="NCBIfam" id="TIGR01511">
    <property type="entry name" value="ATPase-IB1_Cu"/>
    <property type="match status" value="1"/>
</dbReference>
<dbReference type="SUPFAM" id="SSF81665">
    <property type="entry name" value="Calcium ATPase, transmembrane domain M"/>
    <property type="match status" value="1"/>
</dbReference>
<dbReference type="GO" id="GO:0016887">
    <property type="term" value="F:ATP hydrolysis activity"/>
    <property type="evidence" value="ECO:0007669"/>
    <property type="project" value="InterPro"/>
</dbReference>
<feature type="transmembrane region" description="Helical" evidence="11">
    <location>
        <begin position="137"/>
        <end position="156"/>
    </location>
</feature>
<name>A0A517NST8_9BACT</name>
<proteinExistence type="inferred from homology"/>
<dbReference type="SFLD" id="SFLDG00002">
    <property type="entry name" value="C1.7:_P-type_atpase_like"/>
    <property type="match status" value="1"/>
</dbReference>
<dbReference type="InterPro" id="IPR023214">
    <property type="entry name" value="HAD_sf"/>
</dbReference>
<keyword evidence="7 11" id="KW-0067">ATP-binding</keyword>
<evidence type="ECO:0000256" key="6">
    <source>
        <dbReference type="ARBA" id="ARBA00022741"/>
    </source>
</evidence>
<dbReference type="Gene3D" id="3.40.1110.10">
    <property type="entry name" value="Calcium-transporting ATPase, cytoplasmic domain N"/>
    <property type="match status" value="1"/>
</dbReference>
<dbReference type="InterPro" id="IPR011017">
    <property type="entry name" value="TRASH_dom"/>
</dbReference>
<evidence type="ECO:0000313" key="14">
    <source>
        <dbReference type="EMBL" id="QDT10166.1"/>
    </source>
</evidence>
<reference evidence="14 15" key="1">
    <citation type="submission" date="2019-02" db="EMBL/GenBank/DDBJ databases">
        <title>Deep-cultivation of Planctomycetes and their phenomic and genomic characterization uncovers novel biology.</title>
        <authorList>
            <person name="Wiegand S."/>
            <person name="Jogler M."/>
            <person name="Boedeker C."/>
            <person name="Pinto D."/>
            <person name="Vollmers J."/>
            <person name="Rivas-Marin E."/>
            <person name="Kohn T."/>
            <person name="Peeters S.H."/>
            <person name="Heuer A."/>
            <person name="Rast P."/>
            <person name="Oberbeckmann S."/>
            <person name="Bunk B."/>
            <person name="Jeske O."/>
            <person name="Meyerdierks A."/>
            <person name="Storesund J.E."/>
            <person name="Kallscheuer N."/>
            <person name="Luecker S."/>
            <person name="Lage O.M."/>
            <person name="Pohl T."/>
            <person name="Merkel B.J."/>
            <person name="Hornburger P."/>
            <person name="Mueller R.-W."/>
            <person name="Bruemmer F."/>
            <person name="Labrenz M."/>
            <person name="Spormann A.M."/>
            <person name="Op den Camp H."/>
            <person name="Overmann J."/>
            <person name="Amann R."/>
            <person name="Jetten M.S.M."/>
            <person name="Mascher T."/>
            <person name="Medema M.H."/>
            <person name="Devos D.P."/>
            <person name="Kaster A.-K."/>
            <person name="Ovreas L."/>
            <person name="Rohde M."/>
            <person name="Galperin M.Y."/>
            <person name="Jogler C."/>
        </authorList>
    </citation>
    <scope>NUCLEOTIDE SEQUENCE [LARGE SCALE GENOMIC DNA]</scope>
    <source>
        <strain evidence="14 15">K23_9</strain>
    </source>
</reference>
<evidence type="ECO:0000256" key="1">
    <source>
        <dbReference type="ARBA" id="ARBA00004651"/>
    </source>
</evidence>
<feature type="domain" description="TRASH" evidence="13">
    <location>
        <begin position="10"/>
        <end position="47"/>
    </location>
</feature>
<feature type="transmembrane region" description="Helical" evidence="11">
    <location>
        <begin position="737"/>
        <end position="759"/>
    </location>
</feature>
<feature type="region of interest" description="Disordered" evidence="12">
    <location>
        <begin position="322"/>
        <end position="344"/>
    </location>
</feature>
<feature type="transmembrane region" description="Helical" evidence="11">
    <location>
        <begin position="765"/>
        <end position="784"/>
    </location>
</feature>
<dbReference type="PANTHER" id="PTHR43520:SF8">
    <property type="entry name" value="P-TYPE CU(+) TRANSPORTER"/>
    <property type="match status" value="1"/>
</dbReference>
<protein>
    <submittedName>
        <fullName evidence="14">Silver exporting P-type ATPase</fullName>
    </submittedName>
</protein>
<dbReference type="PROSITE" id="PS00154">
    <property type="entry name" value="ATPASE_E1_E2"/>
    <property type="match status" value="1"/>
</dbReference>
<dbReference type="PRINTS" id="PR00119">
    <property type="entry name" value="CATATPASE"/>
</dbReference>
<keyword evidence="6 11" id="KW-0547">Nucleotide-binding</keyword>
<dbReference type="GO" id="GO:0005524">
    <property type="term" value="F:ATP binding"/>
    <property type="evidence" value="ECO:0007669"/>
    <property type="project" value="UniProtKB-UniRule"/>
</dbReference>
<evidence type="ECO:0000256" key="5">
    <source>
        <dbReference type="ARBA" id="ARBA00022723"/>
    </source>
</evidence>
<evidence type="ECO:0000256" key="10">
    <source>
        <dbReference type="ARBA" id="ARBA00023136"/>
    </source>
</evidence>
<dbReference type="InterPro" id="IPR007029">
    <property type="entry name" value="YHS_dom"/>
</dbReference>
<dbReference type="Pfam" id="PF19335">
    <property type="entry name" value="HMBD"/>
    <property type="match status" value="1"/>
</dbReference>
<sequence length="793" mass="83563">MSKTKRSAVDPVCGMTVNPDDALASEFEGGAYFFCCRSCQTKFDADPAGTLAARTRKDQAKDEAGQGDCCHGRGSSSTKVIANQSDSSAIYTCPMHLEIEQVGPGDCPICGMDLEPKVVDLTSDDDDGQYVRVKRRFWIGLALSVPLLVIAMGPMVGLNIGRWVSQTAFGWLQLALATPVVFWCGWPLLLRGAKSFRGMNLNMFSLIAVGSLAAYFFSLVVVLLPGVIPEAFYENGVPPLYFEASAVIITLVLLGQVLELRARQQTGGAIRELMRLAPETAHRIVGDDEEEVSLNAVQQGDQLRVRPGEKVPVDGRILSGSSSVDESMLTGEPMPVTKSEGDDVTGGTLNQTGALVMEAVGVGGDTVLSRIVQMVAAAQRSRAPIQKLVDVVARYFVPIVIVCSIFAFIGWAVFGPEPQLAHAFVAAVAVLIIACPCALGLATPMSVMVGVGRGAKEGVLIKNAEVLEVMEQVDTIVVDKTGTLTEGRPEVTAVETFDEFAESDVLQWAAAVETHSEHPLAQAVVRRGKEAGGREVEAREFDSITGGGVRGSVDGRTVLIGKADLLVEQGVTGVDAGRAKAGEHQSSGATVIFIAIDERLAAIMAITDPIKQSTPAALATLHELGLKVVMLTGDAEPTAKAVAVKLGIDEFHAGVSPEEKHEFIRKLKSDGKIVAMSGDGINDAPALAEANVGIAMGTGTGVAIESAGVTLVGGDLRGVAAASNLSRKTMSNIRQNLFFAFVYNALGIPVAAGVLYPIFGLMLSPMIAAAAMSLSSVSVIANALRLRNVQLHR</sequence>
<dbReference type="NCBIfam" id="TIGR01525">
    <property type="entry name" value="ATPase-IB_hvy"/>
    <property type="match status" value="1"/>
</dbReference>
<keyword evidence="8" id="KW-1278">Translocase</keyword>
<keyword evidence="10 11" id="KW-0472">Membrane</keyword>
<dbReference type="SMART" id="SM00746">
    <property type="entry name" value="TRASH"/>
    <property type="match status" value="1"/>
</dbReference>
<organism evidence="14 15">
    <name type="scientific">Stieleria marina</name>
    <dbReference type="NCBI Taxonomy" id="1930275"/>
    <lineage>
        <taxon>Bacteria</taxon>
        <taxon>Pseudomonadati</taxon>
        <taxon>Planctomycetota</taxon>
        <taxon>Planctomycetia</taxon>
        <taxon>Pirellulales</taxon>
        <taxon>Pirellulaceae</taxon>
        <taxon>Stieleria</taxon>
    </lineage>
</organism>
<dbReference type="InterPro" id="IPR027256">
    <property type="entry name" value="P-typ_ATPase_IB"/>
</dbReference>
<evidence type="ECO:0000256" key="2">
    <source>
        <dbReference type="ARBA" id="ARBA00006024"/>
    </source>
</evidence>
<dbReference type="GO" id="GO:0060003">
    <property type="term" value="P:copper ion export"/>
    <property type="evidence" value="ECO:0007669"/>
    <property type="project" value="UniProtKB-ARBA"/>
</dbReference>
<dbReference type="InterPro" id="IPR023298">
    <property type="entry name" value="ATPase_P-typ_TM_dom_sf"/>
</dbReference>
<dbReference type="RefSeq" id="WP_145417690.1">
    <property type="nucleotide sequence ID" value="NZ_CP036526.1"/>
</dbReference>
<dbReference type="CDD" id="cd02094">
    <property type="entry name" value="P-type_ATPase_Cu-like"/>
    <property type="match status" value="1"/>
</dbReference>
<feature type="transmembrane region" description="Helical" evidence="11">
    <location>
        <begin position="392"/>
        <end position="414"/>
    </location>
</feature>
<dbReference type="Pfam" id="PF04945">
    <property type="entry name" value="YHS"/>
    <property type="match status" value="1"/>
</dbReference>
<dbReference type="PRINTS" id="PR00943">
    <property type="entry name" value="CUATPASE"/>
</dbReference>
<dbReference type="InterPro" id="IPR001757">
    <property type="entry name" value="P_typ_ATPase"/>
</dbReference>
<evidence type="ECO:0000313" key="15">
    <source>
        <dbReference type="Proteomes" id="UP000319817"/>
    </source>
</evidence>
<evidence type="ECO:0000256" key="3">
    <source>
        <dbReference type="ARBA" id="ARBA00022475"/>
    </source>
</evidence>
<feature type="transmembrane region" description="Helical" evidence="11">
    <location>
        <begin position="240"/>
        <end position="258"/>
    </location>
</feature>
<dbReference type="InterPro" id="IPR044492">
    <property type="entry name" value="P_typ_ATPase_HD_dom"/>
</dbReference>
<accession>A0A517NST8</accession>
<dbReference type="SUPFAM" id="SSF56784">
    <property type="entry name" value="HAD-like"/>
    <property type="match status" value="1"/>
</dbReference>
<dbReference type="Gene3D" id="2.70.150.10">
    <property type="entry name" value="Calcium-transporting ATPase, cytoplasmic transduction domain A"/>
    <property type="match status" value="1"/>
</dbReference>
<keyword evidence="9 11" id="KW-1133">Transmembrane helix</keyword>
<gene>
    <name evidence="14" type="primary">silP_1</name>
    <name evidence="14" type="ORF">K239x_21210</name>
</gene>
<dbReference type="InterPro" id="IPR023299">
    <property type="entry name" value="ATPase_P-typ_cyto_dom_N"/>
</dbReference>
<dbReference type="SFLD" id="SFLDF00027">
    <property type="entry name" value="p-type_atpase"/>
    <property type="match status" value="1"/>
</dbReference>
<dbReference type="Pfam" id="PF00702">
    <property type="entry name" value="Hydrolase"/>
    <property type="match status" value="1"/>
</dbReference>
<dbReference type="GO" id="GO:0055070">
    <property type="term" value="P:copper ion homeostasis"/>
    <property type="evidence" value="ECO:0007669"/>
    <property type="project" value="TreeGrafter"/>
</dbReference>
<keyword evidence="3 11" id="KW-1003">Cell membrane</keyword>
<evidence type="ECO:0000256" key="4">
    <source>
        <dbReference type="ARBA" id="ARBA00022692"/>
    </source>
</evidence>
<dbReference type="PANTHER" id="PTHR43520">
    <property type="entry name" value="ATP7, ISOFORM B"/>
    <property type="match status" value="1"/>
</dbReference>
<keyword evidence="5 11" id="KW-0479">Metal-binding</keyword>
<evidence type="ECO:0000256" key="7">
    <source>
        <dbReference type="ARBA" id="ARBA00022840"/>
    </source>
</evidence>
<evidence type="ECO:0000256" key="11">
    <source>
        <dbReference type="RuleBase" id="RU362081"/>
    </source>
</evidence>
<dbReference type="AlphaFoldDB" id="A0A517NST8"/>
<dbReference type="NCBIfam" id="TIGR01512">
    <property type="entry name" value="ATPase-IB2_Cd"/>
    <property type="match status" value="1"/>
</dbReference>
<evidence type="ECO:0000256" key="12">
    <source>
        <dbReference type="SAM" id="MobiDB-lite"/>
    </source>
</evidence>
<dbReference type="InterPro" id="IPR045800">
    <property type="entry name" value="HMBD"/>
</dbReference>
<dbReference type="InterPro" id="IPR008250">
    <property type="entry name" value="ATPase_P-typ_transduc_dom_A_sf"/>
</dbReference>
<dbReference type="FunFam" id="2.70.150.10:FF:000020">
    <property type="entry name" value="Copper-exporting P-type ATPase A"/>
    <property type="match status" value="1"/>
</dbReference>
<dbReference type="GO" id="GO:0005507">
    <property type="term" value="F:copper ion binding"/>
    <property type="evidence" value="ECO:0007669"/>
    <property type="project" value="TreeGrafter"/>
</dbReference>
<dbReference type="GO" id="GO:0005886">
    <property type="term" value="C:plasma membrane"/>
    <property type="evidence" value="ECO:0007669"/>
    <property type="project" value="UniProtKB-SubCell"/>
</dbReference>
<dbReference type="InterPro" id="IPR036412">
    <property type="entry name" value="HAD-like_sf"/>
</dbReference>
<comment type="similarity">
    <text evidence="2 11">Belongs to the cation transport ATPase (P-type) (TC 3.A.3) family. Type IB subfamily.</text>
</comment>
<dbReference type="InterPro" id="IPR018303">
    <property type="entry name" value="ATPase_P-typ_P_site"/>
</dbReference>